<name>A0A1E3WJ01_9VIBR</name>
<dbReference type="OrthoDB" id="5677166at2"/>
<accession>A0A1E3WJ01</accession>
<dbReference type="AlphaFoldDB" id="A0A1E3WJ01"/>
<evidence type="ECO:0008006" key="3">
    <source>
        <dbReference type="Google" id="ProtNLM"/>
    </source>
</evidence>
<evidence type="ECO:0000313" key="2">
    <source>
        <dbReference type="Proteomes" id="UP000095131"/>
    </source>
</evidence>
<dbReference type="RefSeq" id="WP_069447408.1">
    <property type="nucleotide sequence ID" value="NZ_MDCJ01000003.1"/>
</dbReference>
<sequence>MSHFNLQALSAPISSREGMTHAVWQSIYNHAQATKNDQKRMGEMTRGGCWSESFLTLVASRGWTISREKLAPQILRMAKRFYEEALSWLVDEEHAKSVVVDVWEEDPNTMCWVATITLTNGDKFEVKP</sequence>
<organism evidence="1 2">
    <name type="scientific">Vibrio scophthalmi</name>
    <dbReference type="NCBI Taxonomy" id="45658"/>
    <lineage>
        <taxon>Bacteria</taxon>
        <taxon>Pseudomonadati</taxon>
        <taxon>Pseudomonadota</taxon>
        <taxon>Gammaproteobacteria</taxon>
        <taxon>Vibrionales</taxon>
        <taxon>Vibrionaceae</taxon>
        <taxon>Vibrio</taxon>
    </lineage>
</organism>
<dbReference type="InterPro" id="IPR010877">
    <property type="entry name" value="Phage_Mu_Gp46"/>
</dbReference>
<gene>
    <name evidence="1" type="ORF">VSF3289_03221</name>
</gene>
<evidence type="ECO:0000313" key="1">
    <source>
        <dbReference type="EMBL" id="ODS09759.1"/>
    </source>
</evidence>
<comment type="caution">
    <text evidence="1">The sequence shown here is derived from an EMBL/GenBank/DDBJ whole genome shotgun (WGS) entry which is preliminary data.</text>
</comment>
<reference evidence="1 2" key="1">
    <citation type="submission" date="2016-08" db="EMBL/GenBank/DDBJ databases">
        <title>Genome sequencing of Vibrio scophthalmi strain FP3289, an isolated from Paralichthys olivaceus.</title>
        <authorList>
            <person name="Han H.-J."/>
        </authorList>
    </citation>
    <scope>NUCLEOTIDE SEQUENCE [LARGE SCALE GENOMIC DNA]</scope>
    <source>
        <strain evidence="1 2">FP3289</strain>
    </source>
</reference>
<dbReference type="Pfam" id="PF07409">
    <property type="entry name" value="GP46"/>
    <property type="match status" value="1"/>
</dbReference>
<dbReference type="Proteomes" id="UP000095131">
    <property type="component" value="Unassembled WGS sequence"/>
</dbReference>
<dbReference type="EMBL" id="MDCJ01000003">
    <property type="protein sequence ID" value="ODS09759.1"/>
    <property type="molecule type" value="Genomic_DNA"/>
</dbReference>
<proteinExistence type="predicted"/>
<protein>
    <recommendedName>
        <fullName evidence="3">Phage protein</fullName>
    </recommendedName>
</protein>